<evidence type="ECO:0008006" key="2">
    <source>
        <dbReference type="Google" id="ProtNLM"/>
    </source>
</evidence>
<dbReference type="InterPro" id="IPR024524">
    <property type="entry name" value="DUF3800"/>
</dbReference>
<protein>
    <recommendedName>
        <fullName evidence="2">DUF3800 domain-containing protein</fullName>
    </recommendedName>
</protein>
<evidence type="ECO:0000313" key="1">
    <source>
        <dbReference type="EMBL" id="EKE29693.1"/>
    </source>
</evidence>
<reference evidence="1" key="1">
    <citation type="journal article" date="2012" name="Science">
        <title>Fermentation, hydrogen, and sulfur metabolism in multiple uncultivated bacterial phyla.</title>
        <authorList>
            <person name="Wrighton K.C."/>
            <person name="Thomas B.C."/>
            <person name="Sharon I."/>
            <person name="Miller C.S."/>
            <person name="Castelle C.J."/>
            <person name="VerBerkmoes N.C."/>
            <person name="Wilkins M.J."/>
            <person name="Hettich R.L."/>
            <person name="Lipton M.S."/>
            <person name="Williams K.H."/>
            <person name="Long P.E."/>
            <person name="Banfield J.F."/>
        </authorList>
    </citation>
    <scope>NUCLEOTIDE SEQUENCE [LARGE SCALE GENOMIC DNA]</scope>
</reference>
<dbReference type="Pfam" id="PF12686">
    <property type="entry name" value="DUF3800"/>
    <property type="match status" value="1"/>
</dbReference>
<accession>K2G3C3</accession>
<dbReference type="AlphaFoldDB" id="K2G3C3"/>
<gene>
    <name evidence="1" type="ORF">ACD_2C00119G0004</name>
</gene>
<organism evidence="1">
    <name type="scientific">uncultured bacterium</name>
    <name type="common">gcode 4</name>
    <dbReference type="NCBI Taxonomy" id="1234023"/>
    <lineage>
        <taxon>Bacteria</taxon>
        <taxon>environmental samples</taxon>
    </lineage>
</organism>
<sequence>MYLIYLDESWNTGKDFMNARQPIHFISGILVSEDCIDPICKKLKSLEKMFSPKKIPKFEFHWSDMALWKGIFAGFNEELRIDTFLKILTIIEKSDLLFISQWIDKAKLFEKYKTPLHPHNLAFMYLVEKIDDFLVKSDSRWLLIMDNNEDRKQRVINDFSSFKDKETYFGYWKKKITNVIDSVYYTESYNSPLMQLADVIWYLHAYLMVSKHKWTYNKTQINKRIIFERLEKILKKKTYYSNIKPR</sequence>
<dbReference type="EMBL" id="AMFJ01000119">
    <property type="protein sequence ID" value="EKE29693.1"/>
    <property type="molecule type" value="Genomic_DNA"/>
</dbReference>
<proteinExistence type="predicted"/>
<comment type="caution">
    <text evidence="1">The sequence shown here is derived from an EMBL/GenBank/DDBJ whole genome shotgun (WGS) entry which is preliminary data.</text>
</comment>
<name>K2G3C3_9BACT</name>